<dbReference type="GO" id="GO:0005730">
    <property type="term" value="C:nucleolus"/>
    <property type="evidence" value="ECO:0007669"/>
    <property type="project" value="UniProtKB-SubCell"/>
</dbReference>
<reference evidence="13 14" key="1">
    <citation type="journal article" date="2012" name="G3 (Bethesda)">
        <title>Pichia sorbitophila, an interspecies yeast hybrid reveals early steps of genome resolution following polyploidization.</title>
        <authorList>
            <person name="Leh Louis V."/>
            <person name="Despons L."/>
            <person name="Friedrich A."/>
            <person name="Martin T."/>
            <person name="Durrens P."/>
            <person name="Casaregola S."/>
            <person name="Neuveglise C."/>
            <person name="Fairhead C."/>
            <person name="Marck C."/>
            <person name="Cruz J.A."/>
            <person name="Straub M.L."/>
            <person name="Kugler V."/>
            <person name="Sacerdot C."/>
            <person name="Uzunov Z."/>
            <person name="Thierry A."/>
            <person name="Weiss S."/>
            <person name="Bleykasten C."/>
            <person name="De Montigny J."/>
            <person name="Jacques N."/>
            <person name="Jung P."/>
            <person name="Lemaire M."/>
            <person name="Mallet S."/>
            <person name="Morel G."/>
            <person name="Richard G.F."/>
            <person name="Sarkar A."/>
            <person name="Savel G."/>
            <person name="Schacherer J."/>
            <person name="Seret M.L."/>
            <person name="Talla E."/>
            <person name="Samson G."/>
            <person name="Jubin C."/>
            <person name="Poulain J."/>
            <person name="Vacherie B."/>
            <person name="Barbe V."/>
            <person name="Pelletier E."/>
            <person name="Sherman D.J."/>
            <person name="Westhof E."/>
            <person name="Weissenbach J."/>
            <person name="Baret P.V."/>
            <person name="Wincker P."/>
            <person name="Gaillardin C."/>
            <person name="Dujon B."/>
            <person name="Souciet J.L."/>
        </authorList>
    </citation>
    <scope>NUCLEOTIDE SEQUENCE [LARGE SCALE GENOMIC DNA]</scope>
    <source>
        <strain evidence="14">ATCC MYA-4447 / BCRC 22081 / CBS 7064 / NBRC 10061 / NRRL Y-12695</strain>
    </source>
</reference>
<dbReference type="STRING" id="559304.G8Y202"/>
<evidence type="ECO:0000313" key="13">
    <source>
        <dbReference type="EMBL" id="CCE86855.1"/>
    </source>
</evidence>
<keyword evidence="5" id="KW-0963">Cytoplasm</keyword>
<evidence type="ECO:0000256" key="3">
    <source>
        <dbReference type="ARBA" id="ARBA00006678"/>
    </source>
</evidence>
<dbReference type="GO" id="GO:0035925">
    <property type="term" value="F:mRNA 3'-UTR AU-rich region binding"/>
    <property type="evidence" value="ECO:0007669"/>
    <property type="project" value="TreeGrafter"/>
</dbReference>
<dbReference type="Gene3D" id="3.30.230.70">
    <property type="entry name" value="GHMP Kinase, N-terminal domain"/>
    <property type="match status" value="1"/>
</dbReference>
<evidence type="ECO:0000256" key="10">
    <source>
        <dbReference type="ARBA" id="ARBA00077933"/>
    </source>
</evidence>
<evidence type="ECO:0000259" key="12">
    <source>
        <dbReference type="Pfam" id="PF03725"/>
    </source>
</evidence>
<evidence type="ECO:0000256" key="7">
    <source>
        <dbReference type="ARBA" id="ARBA00022835"/>
    </source>
</evidence>
<evidence type="ECO:0000259" key="11">
    <source>
        <dbReference type="Pfam" id="PF01138"/>
    </source>
</evidence>
<dbReference type="PANTHER" id="PTHR11097:SF14">
    <property type="entry name" value="EXOSOME COMPLEX COMPONENT RRP45"/>
    <property type="match status" value="1"/>
</dbReference>
<evidence type="ECO:0000256" key="1">
    <source>
        <dbReference type="ARBA" id="ARBA00004496"/>
    </source>
</evidence>
<dbReference type="GO" id="GO:0016075">
    <property type="term" value="P:rRNA catabolic process"/>
    <property type="evidence" value="ECO:0007669"/>
    <property type="project" value="TreeGrafter"/>
</dbReference>
<comment type="subcellular location">
    <subcellularLocation>
        <location evidence="1">Cytoplasm</location>
    </subcellularLocation>
    <subcellularLocation>
        <location evidence="2">Nucleus</location>
        <location evidence="2">Nucleolus</location>
    </subcellularLocation>
</comment>
<dbReference type="Pfam" id="PF03725">
    <property type="entry name" value="RNase_PH_C"/>
    <property type="match status" value="1"/>
</dbReference>
<proteinExistence type="inferred from homology"/>
<evidence type="ECO:0000256" key="8">
    <source>
        <dbReference type="ARBA" id="ARBA00022884"/>
    </source>
</evidence>
<evidence type="ECO:0000256" key="2">
    <source>
        <dbReference type="ARBA" id="ARBA00004604"/>
    </source>
</evidence>
<dbReference type="InterPro" id="IPR020568">
    <property type="entry name" value="Ribosomal_Su5_D2-typ_SF"/>
</dbReference>
<dbReference type="Proteomes" id="UP000005222">
    <property type="component" value="Chromosome N"/>
</dbReference>
<dbReference type="GO" id="GO:0000177">
    <property type="term" value="C:cytoplasmic exosome (RNase complex)"/>
    <property type="evidence" value="ECO:0007669"/>
    <property type="project" value="TreeGrafter"/>
</dbReference>
<dbReference type="FunFam" id="3.30.230.70:FF:000005">
    <property type="entry name" value="Exosome complex component RRP45"/>
    <property type="match status" value="1"/>
</dbReference>
<evidence type="ECO:0000256" key="5">
    <source>
        <dbReference type="ARBA" id="ARBA00022490"/>
    </source>
</evidence>
<keyword evidence="6" id="KW-0698">rRNA processing</keyword>
<keyword evidence="9" id="KW-0539">Nucleus</keyword>
<organism evidence="13 14">
    <name type="scientific">Pichia sorbitophila (strain ATCC MYA-4447 / BCRC 22081 / CBS 7064 / NBRC 10061 / NRRL Y-12695)</name>
    <name type="common">Hybrid yeast</name>
    <dbReference type="NCBI Taxonomy" id="559304"/>
    <lineage>
        <taxon>Eukaryota</taxon>
        <taxon>Fungi</taxon>
        <taxon>Dikarya</taxon>
        <taxon>Ascomycota</taxon>
        <taxon>Saccharomycotina</taxon>
        <taxon>Pichiomycetes</taxon>
        <taxon>Debaryomycetaceae</taxon>
        <taxon>Millerozyma</taxon>
    </lineage>
</organism>
<dbReference type="SUPFAM" id="SSF55666">
    <property type="entry name" value="Ribonuclease PH domain 2-like"/>
    <property type="match status" value="1"/>
</dbReference>
<dbReference type="Pfam" id="PF01138">
    <property type="entry name" value="RNase_PH"/>
    <property type="match status" value="1"/>
</dbReference>
<feature type="domain" description="Exoribonuclease phosphorolytic" evidence="11">
    <location>
        <begin position="40"/>
        <end position="165"/>
    </location>
</feature>
<dbReference type="OrthoDB" id="10264038at2759"/>
<dbReference type="GO" id="GO:0071028">
    <property type="term" value="P:nuclear mRNA surveillance"/>
    <property type="evidence" value="ECO:0007669"/>
    <property type="project" value="TreeGrafter"/>
</dbReference>
<dbReference type="GO" id="GO:0034476">
    <property type="term" value="P:U5 snRNA 3'-end processing"/>
    <property type="evidence" value="ECO:0007669"/>
    <property type="project" value="TreeGrafter"/>
</dbReference>
<feature type="domain" description="Exoribonuclease phosphorolytic" evidence="12">
    <location>
        <begin position="191"/>
        <end position="257"/>
    </location>
</feature>
<dbReference type="InterPro" id="IPR001247">
    <property type="entry name" value="ExoRNase_PH_dom1"/>
</dbReference>
<dbReference type="GO" id="GO:0034475">
    <property type="term" value="P:U4 snRNA 3'-end processing"/>
    <property type="evidence" value="ECO:0007669"/>
    <property type="project" value="TreeGrafter"/>
</dbReference>
<dbReference type="AlphaFoldDB" id="G8Y202"/>
<dbReference type="HOGENOM" id="CLU_038194_0_0_1"/>
<dbReference type="PANTHER" id="PTHR11097">
    <property type="entry name" value="EXOSOME COMPLEX EXONUCLEASE RIBOSOMAL RNA PROCESSING PROTEIN"/>
    <property type="match status" value="1"/>
</dbReference>
<dbReference type="SUPFAM" id="SSF54211">
    <property type="entry name" value="Ribosomal protein S5 domain 2-like"/>
    <property type="match status" value="1"/>
</dbReference>
<keyword evidence="8" id="KW-0694">RNA-binding</keyword>
<name>G8Y202_PICSO</name>
<keyword evidence="7" id="KW-0271">Exosome</keyword>
<dbReference type="GO" id="GO:0000467">
    <property type="term" value="P:exonucleolytic trimming to generate mature 3'-end of 5.8S rRNA from tricistronic rRNA transcript (SSU-rRNA, 5.8S rRNA, LSU-rRNA)"/>
    <property type="evidence" value="ECO:0007669"/>
    <property type="project" value="UniProtKB-ARBA"/>
</dbReference>
<dbReference type="eggNOG" id="KOG1614">
    <property type="taxonomic scope" value="Eukaryota"/>
</dbReference>
<protein>
    <recommendedName>
        <fullName evidence="4">Exosome complex component RRP45</fullName>
    </recommendedName>
    <alternativeName>
        <fullName evidence="10">Ribosomal RNA-processing protein 45</fullName>
    </alternativeName>
</protein>
<dbReference type="InParanoid" id="G8Y202"/>
<dbReference type="CDD" id="cd11368">
    <property type="entry name" value="RNase_PH_RRP45"/>
    <property type="match status" value="1"/>
</dbReference>
<gene>
    <name evidence="13" type="primary">Piso0_005372</name>
    <name evidence="13" type="ORF">GNLVRS01_PISO0N13697g</name>
</gene>
<keyword evidence="14" id="KW-1185">Reference proteome</keyword>
<evidence type="ECO:0000313" key="14">
    <source>
        <dbReference type="Proteomes" id="UP000005222"/>
    </source>
</evidence>
<dbReference type="FunCoup" id="G8Y202">
    <property type="interactions" value="1569"/>
</dbReference>
<dbReference type="InterPro" id="IPR027408">
    <property type="entry name" value="PNPase/RNase_PH_dom_sf"/>
</dbReference>
<dbReference type="GO" id="GO:0000176">
    <property type="term" value="C:nuclear exosome (RNase complex)"/>
    <property type="evidence" value="ECO:0007669"/>
    <property type="project" value="UniProtKB-ARBA"/>
</dbReference>
<dbReference type="InterPro" id="IPR050590">
    <property type="entry name" value="Exosome_comp_Rrp42_subfam"/>
</dbReference>
<accession>G8Y202</accession>
<dbReference type="InterPro" id="IPR033100">
    <property type="entry name" value="Rrp45"/>
</dbReference>
<comment type="similarity">
    <text evidence="3">Belongs to the RNase PH family.</text>
</comment>
<dbReference type="EMBL" id="FO082046">
    <property type="protein sequence ID" value="CCE86855.1"/>
    <property type="molecule type" value="Genomic_DNA"/>
</dbReference>
<evidence type="ECO:0000256" key="4">
    <source>
        <dbReference type="ARBA" id="ARBA00019572"/>
    </source>
</evidence>
<dbReference type="InterPro" id="IPR015847">
    <property type="entry name" value="ExoRNase_PH_dom2"/>
</dbReference>
<dbReference type="GO" id="GO:0071038">
    <property type="term" value="P:TRAMP-dependent tRNA surveillance pathway"/>
    <property type="evidence" value="ECO:0007669"/>
    <property type="project" value="TreeGrafter"/>
</dbReference>
<evidence type="ECO:0000256" key="6">
    <source>
        <dbReference type="ARBA" id="ARBA00022552"/>
    </source>
</evidence>
<dbReference type="GO" id="GO:0034473">
    <property type="term" value="P:U1 snRNA 3'-end processing"/>
    <property type="evidence" value="ECO:0007669"/>
    <property type="project" value="TreeGrafter"/>
</dbReference>
<sequence>MGREIELSSNESNFIIEGFKSGVRLDGRKLDEIRQPVIRVLPDEYGYVEIEWGNSKLTVRVSAEVVKPFEDRPFEGIFTINTEISPMASPQFEQGRVSDDEILISRLIEKAIRRSNALDLEALCMVAGAKVWYIRADVNVLEFDGGIIDAASFGVMVALQHFRKPDVSIHGSDVIVHSLQEREPVPLSVLHVPICVTFSFFNPSDSEENIKGELNEEISIIDATEKEESLRDGSLVITINKNREIVQLSKNGGLPIDVFVLMDLSKKAYTIAESLSEKIKIFLQKEESERYKKLHLDLLEAGAAR</sequence>
<evidence type="ECO:0000256" key="9">
    <source>
        <dbReference type="ARBA" id="ARBA00023242"/>
    </source>
</evidence>
<dbReference type="InterPro" id="IPR036345">
    <property type="entry name" value="ExoRNase_PH_dom2_sf"/>
</dbReference>
<dbReference type="GO" id="GO:0071035">
    <property type="term" value="P:nuclear polyadenylation-dependent rRNA catabolic process"/>
    <property type="evidence" value="ECO:0007669"/>
    <property type="project" value="TreeGrafter"/>
</dbReference>
<dbReference type="OMA" id="VCSIQKA"/>